<organism evidence="2 3">
    <name type="scientific">Protopolystoma xenopodis</name>
    <dbReference type="NCBI Taxonomy" id="117903"/>
    <lineage>
        <taxon>Eukaryota</taxon>
        <taxon>Metazoa</taxon>
        <taxon>Spiralia</taxon>
        <taxon>Lophotrochozoa</taxon>
        <taxon>Platyhelminthes</taxon>
        <taxon>Monogenea</taxon>
        <taxon>Polyopisthocotylea</taxon>
        <taxon>Polystomatidea</taxon>
        <taxon>Polystomatidae</taxon>
        <taxon>Protopolystoma</taxon>
    </lineage>
</organism>
<keyword evidence="3" id="KW-1185">Reference proteome</keyword>
<feature type="compositionally biased region" description="Low complexity" evidence="1">
    <location>
        <begin position="345"/>
        <end position="358"/>
    </location>
</feature>
<dbReference type="EMBL" id="CAAALY010259771">
    <property type="protein sequence ID" value="VEL39010.1"/>
    <property type="molecule type" value="Genomic_DNA"/>
</dbReference>
<feature type="region of interest" description="Disordered" evidence="1">
    <location>
        <begin position="31"/>
        <end position="53"/>
    </location>
</feature>
<dbReference type="AlphaFoldDB" id="A0A448XKQ8"/>
<name>A0A448XKQ8_9PLAT</name>
<feature type="compositionally biased region" description="Low complexity" evidence="1">
    <location>
        <begin position="42"/>
        <end position="53"/>
    </location>
</feature>
<gene>
    <name evidence="2" type="ORF">PXEA_LOCUS32450</name>
</gene>
<evidence type="ECO:0000256" key="1">
    <source>
        <dbReference type="SAM" id="MobiDB-lite"/>
    </source>
</evidence>
<feature type="region of interest" description="Disordered" evidence="1">
    <location>
        <begin position="333"/>
        <end position="358"/>
    </location>
</feature>
<proteinExistence type="predicted"/>
<evidence type="ECO:0000313" key="3">
    <source>
        <dbReference type="Proteomes" id="UP000784294"/>
    </source>
</evidence>
<protein>
    <submittedName>
        <fullName evidence="2">Uncharacterized protein</fullName>
    </submittedName>
</protein>
<feature type="compositionally biased region" description="Polar residues" evidence="1">
    <location>
        <begin position="333"/>
        <end position="344"/>
    </location>
</feature>
<accession>A0A448XKQ8</accession>
<sequence>MFHLFQVVWVSTIPPNLSYLAHLLSHVPEAKVSTTPKASRKSTSTVATTSTTASTTLSTSQAIPAITQVQNEESSLIVGASMHPASGTSTISHPITVLGTHSSIETPTQHLHRINSAACGPQTCLFSALSPSVSPQTGIDRPPSTPLILLQANPAGSAGEANLKVPIGLTTLVYAAPHSVANAGGFRTNQESSAVNASSPAPGLSLADCYSLTSLSSPLQTGTYEKSSIWPSVEGGRHMPTNSHQYLPFLMTASSLPRWSDDSSQHAAPVQLPLLLSPSQNTISRQSLSVRHGTGTTLVPENSLATDGCMVMPGKVTLVSLTTEVAADTPIPTTINMSIGSRSESNSTTPSPAQSSQQYHQLIRLTGSTRLHRELEPGDVFLSREPQIRLNPLNTGQYATLTSIPMSKALQSKGPLNL</sequence>
<comment type="caution">
    <text evidence="2">The sequence shown here is derived from an EMBL/GenBank/DDBJ whole genome shotgun (WGS) entry which is preliminary data.</text>
</comment>
<dbReference type="Proteomes" id="UP000784294">
    <property type="component" value="Unassembled WGS sequence"/>
</dbReference>
<evidence type="ECO:0000313" key="2">
    <source>
        <dbReference type="EMBL" id="VEL39010.1"/>
    </source>
</evidence>
<reference evidence="2" key="1">
    <citation type="submission" date="2018-11" db="EMBL/GenBank/DDBJ databases">
        <authorList>
            <consortium name="Pathogen Informatics"/>
        </authorList>
    </citation>
    <scope>NUCLEOTIDE SEQUENCE</scope>
</reference>